<evidence type="ECO:0000313" key="6">
    <source>
        <dbReference type="Ensembl" id="ENSACLP00000061535.1"/>
    </source>
</evidence>
<dbReference type="SMART" id="SM00312">
    <property type="entry name" value="PX"/>
    <property type="match status" value="1"/>
</dbReference>
<dbReference type="GO" id="GO:0005737">
    <property type="term" value="C:cytoplasm"/>
    <property type="evidence" value="ECO:0007669"/>
    <property type="project" value="UniProtKB-SubCell"/>
</dbReference>
<dbReference type="SUPFAM" id="SSF52075">
    <property type="entry name" value="Outer arm dynein light chain 1"/>
    <property type="match status" value="1"/>
</dbReference>
<dbReference type="Proteomes" id="UP000265100">
    <property type="component" value="Chromosome 5"/>
</dbReference>
<evidence type="ECO:0000256" key="1">
    <source>
        <dbReference type="ARBA" id="ARBA00004496"/>
    </source>
</evidence>
<keyword evidence="7" id="KW-1185">Reference proteome</keyword>
<dbReference type="Gene3D" id="3.30.1520.10">
    <property type="entry name" value="Phox-like domain"/>
    <property type="match status" value="1"/>
</dbReference>
<dbReference type="InterPro" id="IPR057714">
    <property type="entry name" value="PH_NISCH_C"/>
</dbReference>
<dbReference type="Gene3D" id="3.80.10.10">
    <property type="entry name" value="Ribonuclease Inhibitor"/>
    <property type="match status" value="2"/>
</dbReference>
<reference evidence="6 7" key="1">
    <citation type="submission" date="2018-05" db="EMBL/GenBank/DDBJ databases">
        <authorList>
            <person name="Datahose"/>
        </authorList>
    </citation>
    <scope>NUCLEOTIDE SEQUENCE</scope>
</reference>
<dbReference type="InterPro" id="IPR032675">
    <property type="entry name" value="LRR_dom_sf"/>
</dbReference>
<comment type="subcellular location">
    <subcellularLocation>
        <location evidence="1">Cytoplasm</location>
    </subcellularLocation>
</comment>
<dbReference type="Ensembl" id="ENSACLT00000056735.1">
    <property type="protein sequence ID" value="ENSACLP00000061535.1"/>
    <property type="gene ID" value="ENSACLG00000004780.2"/>
</dbReference>
<dbReference type="InterPro" id="IPR003591">
    <property type="entry name" value="Leu-rich_rpt_typical-subtyp"/>
</dbReference>
<reference evidence="6" key="4">
    <citation type="submission" date="2025-09" db="UniProtKB">
        <authorList>
            <consortium name="Ensembl"/>
        </authorList>
    </citation>
    <scope>IDENTIFICATION</scope>
</reference>
<protein>
    <recommendedName>
        <fullName evidence="5">PX domain-containing protein</fullName>
    </recommendedName>
</protein>
<evidence type="ECO:0000256" key="2">
    <source>
        <dbReference type="ARBA" id="ARBA00022490"/>
    </source>
</evidence>
<dbReference type="InterPro" id="IPR001683">
    <property type="entry name" value="PX_dom"/>
</dbReference>
<dbReference type="Pfam" id="PF23142">
    <property type="entry name" value="PH_PLEKHM2"/>
    <property type="match status" value="1"/>
</dbReference>
<accession>A0AAX7TYE9</accession>
<keyword evidence="4" id="KW-0677">Repeat</keyword>
<dbReference type="FunFam" id="3.30.1520.10:FF:000020">
    <property type="entry name" value="nischarin isoform X1"/>
    <property type="match status" value="1"/>
</dbReference>
<dbReference type="SUPFAM" id="SSF64268">
    <property type="entry name" value="PX domain"/>
    <property type="match status" value="1"/>
</dbReference>
<dbReference type="InterPro" id="IPR036871">
    <property type="entry name" value="PX_dom_sf"/>
</dbReference>
<dbReference type="AlphaFoldDB" id="A0AAX7TYE9"/>
<dbReference type="InterPro" id="IPR057288">
    <property type="entry name" value="PH_PLEKHM2"/>
</dbReference>
<name>A0AAX7TYE9_ASTCA</name>
<gene>
    <name evidence="6" type="primary">NISCH</name>
</gene>
<organism evidence="6 7">
    <name type="scientific">Astatotilapia calliptera</name>
    <name type="common">Eastern happy</name>
    <name type="synonym">Chromis callipterus</name>
    <dbReference type="NCBI Taxonomy" id="8154"/>
    <lineage>
        <taxon>Eukaryota</taxon>
        <taxon>Metazoa</taxon>
        <taxon>Chordata</taxon>
        <taxon>Craniata</taxon>
        <taxon>Vertebrata</taxon>
        <taxon>Euteleostomi</taxon>
        <taxon>Actinopterygii</taxon>
        <taxon>Neopterygii</taxon>
        <taxon>Teleostei</taxon>
        <taxon>Neoteleostei</taxon>
        <taxon>Acanthomorphata</taxon>
        <taxon>Ovalentaria</taxon>
        <taxon>Cichlomorphae</taxon>
        <taxon>Cichliformes</taxon>
        <taxon>Cichlidae</taxon>
        <taxon>African cichlids</taxon>
        <taxon>Pseudocrenilabrinae</taxon>
        <taxon>Haplochromini</taxon>
        <taxon>Astatotilapia</taxon>
    </lineage>
</organism>
<dbReference type="Pfam" id="PF25625">
    <property type="entry name" value="PH_NISCH_C"/>
    <property type="match status" value="1"/>
</dbReference>
<reference evidence="6" key="3">
    <citation type="submission" date="2025-08" db="UniProtKB">
        <authorList>
            <consortium name="Ensembl"/>
        </authorList>
    </citation>
    <scope>IDENTIFICATION</scope>
</reference>
<dbReference type="GO" id="GO:0035091">
    <property type="term" value="F:phosphatidylinositol binding"/>
    <property type="evidence" value="ECO:0007669"/>
    <property type="project" value="InterPro"/>
</dbReference>
<feature type="domain" description="PX" evidence="5">
    <location>
        <begin position="1"/>
        <end position="110"/>
    </location>
</feature>
<dbReference type="GeneTree" id="ENSGT00940000156494"/>
<dbReference type="PANTHER" id="PTHR15454">
    <property type="entry name" value="NISCHARIN RELATED"/>
    <property type="match status" value="1"/>
</dbReference>
<dbReference type="FunFam" id="3.80.10.10:FF:000468">
    <property type="entry name" value="nischarin isoform X2"/>
    <property type="match status" value="1"/>
</dbReference>
<dbReference type="Pfam" id="PF12799">
    <property type="entry name" value="LRR_4"/>
    <property type="match status" value="1"/>
</dbReference>
<reference evidence="7" key="2">
    <citation type="submission" date="2023-03" db="EMBL/GenBank/DDBJ databases">
        <authorList>
            <consortium name="Wellcome Sanger Institute Data Sharing"/>
        </authorList>
    </citation>
    <scope>NUCLEOTIDE SEQUENCE [LARGE SCALE GENOMIC DNA]</scope>
</reference>
<keyword evidence="3" id="KW-0433">Leucine-rich repeat</keyword>
<keyword evidence="2" id="KW-0963">Cytoplasm</keyword>
<evidence type="ECO:0000259" key="5">
    <source>
        <dbReference type="PROSITE" id="PS50195"/>
    </source>
</evidence>
<dbReference type="SMART" id="SM00369">
    <property type="entry name" value="LRR_TYP"/>
    <property type="match status" value="4"/>
</dbReference>
<sequence>MQESSAGSQILIYASLMFQVYIIDVTDGQHRWTVKHRYSDFYDLHEKLTAEKKVDRRLLPPKKILGKNSKSLVERRQKELELYLQTLLQQFPQVTPTPLTNFLHFHLYEINGITAALAEELFHKGEQLLQAGEVFSLRPLQLFSVSQQLRMAKPTCCNGDAKTDLGHILDFTCRLRYLKISGTRGPVGTSNIQEASLPFDLSVFKSLLQIEITECSSQQILGLSSLRSSLVTMSIHRSTESMMSVLVPEASEFSQWEPEGVESGCPVTAVIPVWRNLTTLDMSHNCISSIDSSVKLMPKVEFLDLSYNQLSSVENLQHLYNLVHVDLSYNNLRVLEAAHTRLGNIKTLNLAGNQLDRLTGLTKLYSLVSLDLSHNQLAQLEEIRNIGSLPCLEKLNLSSNPICIIPDYRTKVLAQFGDRAAEVCLDCNATTEKELDTVEVLKAIQKAKEAKDRMSGNDKKVDSVTLRPTEGLSVSFNKQNIFFLDFLSLNLCESLFFHHRIVSTRRSHTVELLLGDHRLLVCFPLVQNKSSFLGLLSQRRSALEGLKVVALPRPSRLCSQQGEFSQGKPQRAVSLSRYLWTEMFFFLFFPFLSQLGLFPSSHGGEPTLSPPHSWSVTGSEAHGWTGRAAAAHLLPQIYSTGKKPFFEACALQEITLRQVLNLYSIFYESFLKYIYHLYQSEAEEVRQVLWLSVILYKSPETELTCCLLLSTDSIYFLLEDSATTLGHHSGKIYSYSGDPDTCLCCCMSIRLSDLLAVNVGLFDQYFRVVGHSADHVVCCLSRDSYGTSVFLQELMSALSLQQQLPPPEPSDQDFYSQFTNTSTGKMQNYELVHSSKVKFIYPSEEEMGDLTFIVAERKTPASVAFLVFSILIMIIFHQVQIPSSPPSSARSPVLQPRTLILTSTDVFLLDEDYVSYPLPDFAKEPPSRERYQLREARRIRDLDRVLLGYQTYPQALTLVFDDLPGPDLLCHLTMDHFAVSCNEANPRGGVASRGAEGEVQWCIFVPGADSRERLISLLARQWEVLCSRELPVELTG</sequence>
<evidence type="ECO:0000313" key="7">
    <source>
        <dbReference type="Proteomes" id="UP000265100"/>
    </source>
</evidence>
<dbReference type="InterPro" id="IPR025875">
    <property type="entry name" value="Leu-rich_rpt_4"/>
</dbReference>
<dbReference type="PROSITE" id="PS50195">
    <property type="entry name" value="PX"/>
    <property type="match status" value="1"/>
</dbReference>
<dbReference type="PROSITE" id="PS51450">
    <property type="entry name" value="LRR"/>
    <property type="match status" value="5"/>
</dbReference>
<dbReference type="SMART" id="SM00365">
    <property type="entry name" value="LRR_SD22"/>
    <property type="match status" value="5"/>
</dbReference>
<evidence type="ECO:0000256" key="4">
    <source>
        <dbReference type="ARBA" id="ARBA00022737"/>
    </source>
</evidence>
<proteinExistence type="predicted"/>
<dbReference type="Pfam" id="PF00787">
    <property type="entry name" value="PX"/>
    <property type="match status" value="1"/>
</dbReference>
<dbReference type="PANTHER" id="PTHR15454:SF35">
    <property type="entry name" value="NISCHARIN"/>
    <property type="match status" value="1"/>
</dbReference>
<dbReference type="InterPro" id="IPR001611">
    <property type="entry name" value="Leu-rich_rpt"/>
</dbReference>
<evidence type="ECO:0000256" key="3">
    <source>
        <dbReference type="ARBA" id="ARBA00022614"/>
    </source>
</evidence>